<dbReference type="Proteomes" id="UP000541444">
    <property type="component" value="Unassembled WGS sequence"/>
</dbReference>
<gene>
    <name evidence="1" type="ORF">GIB67_005260</name>
</gene>
<evidence type="ECO:0000313" key="2">
    <source>
        <dbReference type="Proteomes" id="UP000541444"/>
    </source>
</evidence>
<proteinExistence type="predicted"/>
<name>A0A7J7NNZ6_9MAGN</name>
<evidence type="ECO:0000313" key="1">
    <source>
        <dbReference type="EMBL" id="KAF6168648.1"/>
    </source>
</evidence>
<comment type="caution">
    <text evidence="1">The sequence shown here is derived from an EMBL/GenBank/DDBJ whole genome shotgun (WGS) entry which is preliminary data.</text>
</comment>
<reference evidence="1 2" key="1">
    <citation type="journal article" date="2020" name="IScience">
        <title>Genome Sequencing of the Endangered Kingdonia uniflora (Circaeasteraceae, Ranunculales) Reveals Potential Mechanisms of Evolutionary Specialization.</title>
        <authorList>
            <person name="Sun Y."/>
            <person name="Deng T."/>
            <person name="Zhang A."/>
            <person name="Moore M.J."/>
            <person name="Landis J.B."/>
            <person name="Lin N."/>
            <person name="Zhang H."/>
            <person name="Zhang X."/>
            <person name="Huang J."/>
            <person name="Zhang X."/>
            <person name="Sun H."/>
            <person name="Wang H."/>
        </authorList>
    </citation>
    <scope>NUCLEOTIDE SEQUENCE [LARGE SCALE GENOMIC DNA]</scope>
    <source>
        <strain evidence="1">TB1705</strain>
        <tissue evidence="1">Leaf</tissue>
    </source>
</reference>
<protein>
    <submittedName>
        <fullName evidence="1">Uncharacterized protein</fullName>
    </submittedName>
</protein>
<dbReference type="AlphaFoldDB" id="A0A7J7NNZ6"/>
<dbReference type="EMBL" id="JACGCM010000692">
    <property type="protein sequence ID" value="KAF6168648.1"/>
    <property type="molecule type" value="Genomic_DNA"/>
</dbReference>
<organism evidence="1 2">
    <name type="scientific">Kingdonia uniflora</name>
    <dbReference type="NCBI Taxonomy" id="39325"/>
    <lineage>
        <taxon>Eukaryota</taxon>
        <taxon>Viridiplantae</taxon>
        <taxon>Streptophyta</taxon>
        <taxon>Embryophyta</taxon>
        <taxon>Tracheophyta</taxon>
        <taxon>Spermatophyta</taxon>
        <taxon>Magnoliopsida</taxon>
        <taxon>Ranunculales</taxon>
        <taxon>Circaeasteraceae</taxon>
        <taxon>Kingdonia</taxon>
    </lineage>
</organism>
<accession>A0A7J7NNZ6</accession>
<keyword evidence="2" id="KW-1185">Reference proteome</keyword>
<sequence length="69" mass="8290">MLLFEIIKWLQQRYPTLHIFVFQSGSLVASQRRIVRTIMKDHITFFILLSSKKLSEVNHRSFASLFRHK</sequence>
<dbReference type="OrthoDB" id="273823at2759"/>